<dbReference type="GO" id="GO:0005886">
    <property type="term" value="C:plasma membrane"/>
    <property type="evidence" value="ECO:0007669"/>
    <property type="project" value="UniProtKB-SubCell"/>
</dbReference>
<keyword evidence="3" id="KW-1133">Transmembrane helix</keyword>
<gene>
    <name evidence="4" type="ORF">DW944_10345</name>
</gene>
<dbReference type="Pfam" id="PF02632">
    <property type="entry name" value="BioY"/>
    <property type="match status" value="1"/>
</dbReference>
<protein>
    <recommendedName>
        <fullName evidence="2">Biotin transporter</fullName>
    </recommendedName>
</protein>
<comment type="similarity">
    <text evidence="1 2">Belongs to the BioY family.</text>
</comment>
<organism evidence="4 5">
    <name type="scientific">Eubacterium ventriosum</name>
    <dbReference type="NCBI Taxonomy" id="39496"/>
    <lineage>
        <taxon>Bacteria</taxon>
        <taxon>Bacillati</taxon>
        <taxon>Bacillota</taxon>
        <taxon>Clostridia</taxon>
        <taxon>Eubacteriales</taxon>
        <taxon>Eubacteriaceae</taxon>
        <taxon>Eubacterium</taxon>
    </lineage>
</organism>
<proteinExistence type="inferred from homology"/>
<dbReference type="RefSeq" id="WP_117971344.1">
    <property type="nucleotide sequence ID" value="NZ_CAUBDO010000016.1"/>
</dbReference>
<keyword evidence="2" id="KW-0813">Transport</keyword>
<accession>A0A413R5K6</accession>
<evidence type="ECO:0000256" key="1">
    <source>
        <dbReference type="ARBA" id="ARBA00010692"/>
    </source>
</evidence>
<dbReference type="GO" id="GO:0015225">
    <property type="term" value="F:biotin transmembrane transporter activity"/>
    <property type="evidence" value="ECO:0007669"/>
    <property type="project" value="UniProtKB-UniRule"/>
</dbReference>
<dbReference type="PANTHER" id="PTHR34295">
    <property type="entry name" value="BIOTIN TRANSPORTER BIOY"/>
    <property type="match status" value="1"/>
</dbReference>
<feature type="transmembrane region" description="Helical" evidence="3">
    <location>
        <begin position="115"/>
        <end position="141"/>
    </location>
</feature>
<feature type="transmembrane region" description="Helical" evidence="3">
    <location>
        <begin position="60"/>
        <end position="83"/>
    </location>
</feature>
<keyword evidence="2" id="KW-1003">Cell membrane</keyword>
<dbReference type="Gene3D" id="1.10.1760.20">
    <property type="match status" value="1"/>
</dbReference>
<dbReference type="PANTHER" id="PTHR34295:SF1">
    <property type="entry name" value="BIOTIN TRANSPORTER BIOY"/>
    <property type="match status" value="1"/>
</dbReference>
<sequence length="184" mass="19657">MNNKKFLTVQDMVLIAVFVAIITVCSFIQISVGPVPFTLQTFGVFVTAGILGTKRGTLAVIVYILLGIIGVPVFCGAGGPGVIVGTTGGYITGFIFTALIIGIITHFFEKSSTWLNLGATVVAMILGDVVCFVIGTIQFMFVMKTSLTVALGYCVIPFIIPDLVKILVATIIVNRMKKYVKILN</sequence>
<feature type="transmembrane region" description="Helical" evidence="3">
    <location>
        <begin position="37"/>
        <end position="53"/>
    </location>
</feature>
<evidence type="ECO:0000313" key="5">
    <source>
        <dbReference type="Proteomes" id="UP000284779"/>
    </source>
</evidence>
<evidence type="ECO:0000313" key="4">
    <source>
        <dbReference type="EMBL" id="RHA17089.1"/>
    </source>
</evidence>
<keyword evidence="2 3" id="KW-0472">Membrane</keyword>
<dbReference type="AlphaFoldDB" id="A0A413R5K6"/>
<dbReference type="PIRSF" id="PIRSF016661">
    <property type="entry name" value="BioY"/>
    <property type="match status" value="1"/>
</dbReference>
<reference evidence="4 5" key="1">
    <citation type="submission" date="2018-08" db="EMBL/GenBank/DDBJ databases">
        <title>A genome reference for cultivated species of the human gut microbiota.</title>
        <authorList>
            <person name="Zou Y."/>
            <person name="Xue W."/>
            <person name="Luo G."/>
        </authorList>
    </citation>
    <scope>NUCLEOTIDE SEQUENCE [LARGE SCALE GENOMIC DNA]</scope>
    <source>
        <strain evidence="4 5">AM44-11BH</strain>
    </source>
</reference>
<dbReference type="Proteomes" id="UP000284779">
    <property type="component" value="Unassembled WGS sequence"/>
</dbReference>
<comment type="subcellular location">
    <subcellularLocation>
        <location evidence="2">Cell membrane</location>
        <topology evidence="2">Multi-pass membrane protein</topology>
    </subcellularLocation>
</comment>
<dbReference type="EMBL" id="QSFD01000011">
    <property type="protein sequence ID" value="RHA17089.1"/>
    <property type="molecule type" value="Genomic_DNA"/>
</dbReference>
<dbReference type="InterPro" id="IPR003784">
    <property type="entry name" value="BioY"/>
</dbReference>
<keyword evidence="3" id="KW-0812">Transmembrane</keyword>
<feature type="transmembrane region" description="Helical" evidence="3">
    <location>
        <begin position="89"/>
        <end position="108"/>
    </location>
</feature>
<comment type="caution">
    <text evidence="4">The sequence shown here is derived from an EMBL/GenBank/DDBJ whole genome shotgun (WGS) entry which is preliminary data.</text>
</comment>
<feature type="transmembrane region" description="Helical" evidence="3">
    <location>
        <begin position="12"/>
        <end position="31"/>
    </location>
</feature>
<evidence type="ECO:0000256" key="3">
    <source>
        <dbReference type="SAM" id="Phobius"/>
    </source>
</evidence>
<feature type="transmembrane region" description="Helical" evidence="3">
    <location>
        <begin position="147"/>
        <end position="173"/>
    </location>
</feature>
<evidence type="ECO:0000256" key="2">
    <source>
        <dbReference type="PIRNR" id="PIRNR016661"/>
    </source>
</evidence>
<keyword evidence="5" id="KW-1185">Reference proteome</keyword>
<name>A0A413R5K6_9FIRM</name>